<evidence type="ECO:0000256" key="3">
    <source>
        <dbReference type="ARBA" id="ARBA00022679"/>
    </source>
</evidence>
<sequence>MPRLGFSSLAHKLHEETHHHGNKGNKNTSVNGNFNHSGTHESRSPSSLSLSLGASSPRHRPLDPVVHSQDTVNAGGININQNTQYNHPSATTSAIASPSSPLAISTLNNSLNNNQNHHLNSTPMNHSHSSSKRSFFGLSIRRSHSNESQSSIMSDDNYHGHGHGHGSLASPQHSHGGKNGSMVQLKKFFRPARRTNDSHLNLTSLNPPNSSSYLRKPQNVRRNSSNPSLSTMNKAEQQKFSTQPSTPTFTHDANNNMIVKTDQKFWDDLEGSVTKKYGKLGKVLGSGAGGSVRLIVRESDGVTFAVKEFVARRPNESVKDYAKKCTAEFCIGSTLHHPNIIQTLDIINENNHFFEVMEYAPIDFFAVVMSGQMTRSEINCCFKQITLGVSYLHSVGLAHRDLKLDNCVVTKDGIVKLIDFGSAVVFKYPFEDDIVMAHGIVGSDPYLAPEVLTSTSNYDPRFVDIWSIAIIYCCMTLRRFPWKAPKQEDPSFNLYCMEDDQPHDYVESARKHKELLLERRKKIEKMKQEQLQSKANEGEVHEGKDQHKEDSNVKALTEKVENIKIDEEAQSEKQMQYENPQQTQQPETTKQQPQPESSQQIQKPETTPQQQDQDEQPQQQPQQPGQEHEKQHHHHHHEGTSDTPERRALTKTSKQIHGPYRLMRLLPHASRPIISRMLSVDVSKRATMQDILNDEWFSDIKYCTIDKDGHTVNDPGHHHTIV</sequence>
<feature type="binding site" evidence="9">
    <location>
        <position position="307"/>
    </location>
    <ligand>
        <name>ATP</name>
        <dbReference type="ChEBI" id="CHEBI:30616"/>
    </ligand>
</feature>
<dbReference type="GO" id="GO:0030447">
    <property type="term" value="P:filamentous growth"/>
    <property type="evidence" value="ECO:0007669"/>
    <property type="project" value="UniProtKB-ARBA"/>
</dbReference>
<dbReference type="PANTHER" id="PTHR24343">
    <property type="entry name" value="SERINE/THREONINE KINASE"/>
    <property type="match status" value="1"/>
</dbReference>
<dbReference type="InterPro" id="IPR017441">
    <property type="entry name" value="Protein_kinase_ATP_BS"/>
</dbReference>
<evidence type="ECO:0000259" key="11">
    <source>
        <dbReference type="PROSITE" id="PS50011"/>
    </source>
</evidence>
<evidence type="ECO:0000256" key="5">
    <source>
        <dbReference type="ARBA" id="ARBA00022777"/>
    </source>
</evidence>
<dbReference type="PROSITE" id="PS00108">
    <property type="entry name" value="PROTEIN_KINASE_ST"/>
    <property type="match status" value="1"/>
</dbReference>
<feature type="compositionally biased region" description="Low complexity" evidence="10">
    <location>
        <begin position="88"/>
        <end position="97"/>
    </location>
</feature>
<dbReference type="PANTHER" id="PTHR24343:SF137">
    <property type="entry name" value="SERINE_THREONINE-PROTEIN KINASE HRK1"/>
    <property type="match status" value="1"/>
</dbReference>
<feature type="compositionally biased region" description="Polar residues" evidence="10">
    <location>
        <begin position="220"/>
        <end position="253"/>
    </location>
</feature>
<dbReference type="Gene3D" id="1.10.510.10">
    <property type="entry name" value="Transferase(Phosphotransferase) domain 1"/>
    <property type="match status" value="1"/>
</dbReference>
<evidence type="ECO:0000313" key="12">
    <source>
        <dbReference type="EMBL" id="OUT22299.1"/>
    </source>
</evidence>
<dbReference type="EMBL" id="NHMM01000003">
    <property type="protein sequence ID" value="OUT22299.1"/>
    <property type="molecule type" value="Genomic_DNA"/>
</dbReference>
<keyword evidence="6 9" id="KW-0067">ATP-binding</keyword>
<gene>
    <name evidence="12" type="ORF">CAS74_002015</name>
</gene>
<comment type="catalytic activity">
    <reaction evidence="7">
        <text>L-threonyl-[protein] + ATP = O-phospho-L-threonyl-[protein] + ADP + H(+)</text>
        <dbReference type="Rhea" id="RHEA:46608"/>
        <dbReference type="Rhea" id="RHEA-COMP:11060"/>
        <dbReference type="Rhea" id="RHEA-COMP:11605"/>
        <dbReference type="ChEBI" id="CHEBI:15378"/>
        <dbReference type="ChEBI" id="CHEBI:30013"/>
        <dbReference type="ChEBI" id="CHEBI:30616"/>
        <dbReference type="ChEBI" id="CHEBI:61977"/>
        <dbReference type="ChEBI" id="CHEBI:456216"/>
        <dbReference type="EC" id="2.7.11.1"/>
    </reaction>
</comment>
<dbReference type="InterPro" id="IPR008271">
    <property type="entry name" value="Ser/Thr_kinase_AS"/>
</dbReference>
<feature type="compositionally biased region" description="Low complexity" evidence="10">
    <location>
        <begin position="111"/>
        <end position="122"/>
    </location>
</feature>
<comment type="caution">
    <text evidence="12">The sequence shown here is derived from an EMBL/GenBank/DDBJ whole genome shotgun (WGS) entry which is preliminary data.</text>
</comment>
<evidence type="ECO:0000256" key="6">
    <source>
        <dbReference type="ARBA" id="ARBA00022840"/>
    </source>
</evidence>
<evidence type="ECO:0000256" key="4">
    <source>
        <dbReference type="ARBA" id="ARBA00022741"/>
    </source>
</evidence>
<dbReference type="Proteomes" id="UP000195871">
    <property type="component" value="Unassembled WGS sequence"/>
</dbReference>
<protein>
    <recommendedName>
        <fullName evidence="1">non-specific serine/threonine protein kinase</fullName>
        <ecNumber evidence="1">2.7.11.1</ecNumber>
    </recommendedName>
</protein>
<feature type="compositionally biased region" description="Polar residues" evidence="10">
    <location>
        <begin position="24"/>
        <end position="37"/>
    </location>
</feature>
<evidence type="ECO:0000256" key="7">
    <source>
        <dbReference type="ARBA" id="ARBA00047899"/>
    </source>
</evidence>
<proteinExistence type="predicted"/>
<keyword evidence="3" id="KW-0808">Transferase</keyword>
<keyword evidence="5" id="KW-0418">Kinase</keyword>
<dbReference type="SMART" id="SM00220">
    <property type="entry name" value="S_TKc"/>
    <property type="match status" value="1"/>
</dbReference>
<feature type="compositionally biased region" description="Low complexity" evidence="10">
    <location>
        <begin position="198"/>
        <end position="212"/>
    </location>
</feature>
<evidence type="ECO:0000256" key="2">
    <source>
        <dbReference type="ARBA" id="ARBA00022527"/>
    </source>
</evidence>
<name>A0A1Z8JP09_PICKU</name>
<feature type="compositionally biased region" description="Low complexity" evidence="10">
    <location>
        <begin position="44"/>
        <end position="56"/>
    </location>
</feature>
<dbReference type="Gene3D" id="3.30.200.20">
    <property type="entry name" value="Phosphorylase Kinase, domain 1"/>
    <property type="match status" value="1"/>
</dbReference>
<comment type="catalytic activity">
    <reaction evidence="8">
        <text>L-seryl-[protein] + ATP = O-phospho-L-seryl-[protein] + ADP + H(+)</text>
        <dbReference type="Rhea" id="RHEA:17989"/>
        <dbReference type="Rhea" id="RHEA-COMP:9863"/>
        <dbReference type="Rhea" id="RHEA-COMP:11604"/>
        <dbReference type="ChEBI" id="CHEBI:15378"/>
        <dbReference type="ChEBI" id="CHEBI:29999"/>
        <dbReference type="ChEBI" id="CHEBI:30616"/>
        <dbReference type="ChEBI" id="CHEBI:83421"/>
        <dbReference type="ChEBI" id="CHEBI:456216"/>
        <dbReference type="EC" id="2.7.11.1"/>
    </reaction>
</comment>
<feature type="compositionally biased region" description="Polar residues" evidence="10">
    <location>
        <begin position="68"/>
        <end position="87"/>
    </location>
</feature>
<keyword evidence="4 9" id="KW-0547">Nucleotide-binding</keyword>
<dbReference type="PROSITE" id="PS50011">
    <property type="entry name" value="PROTEIN_KINASE_DOM"/>
    <property type="match status" value="1"/>
</dbReference>
<dbReference type="GO" id="GO:0005524">
    <property type="term" value="F:ATP binding"/>
    <property type="evidence" value="ECO:0007669"/>
    <property type="project" value="UniProtKB-UniRule"/>
</dbReference>
<feature type="compositionally biased region" description="Low complexity" evidence="10">
    <location>
        <begin position="574"/>
        <end position="625"/>
    </location>
</feature>
<feature type="region of interest" description="Disordered" evidence="10">
    <location>
        <begin position="111"/>
        <end position="180"/>
    </location>
</feature>
<feature type="compositionally biased region" description="Basic and acidic residues" evidence="10">
    <location>
        <begin position="638"/>
        <end position="648"/>
    </location>
</feature>
<dbReference type="PROSITE" id="PS00107">
    <property type="entry name" value="PROTEIN_KINASE_ATP"/>
    <property type="match status" value="1"/>
</dbReference>
<dbReference type="SUPFAM" id="SSF56112">
    <property type="entry name" value="Protein kinase-like (PK-like)"/>
    <property type="match status" value="1"/>
</dbReference>
<evidence type="ECO:0000256" key="9">
    <source>
        <dbReference type="PROSITE-ProRule" id="PRU10141"/>
    </source>
</evidence>
<accession>A0A1Z8JP09</accession>
<feature type="domain" description="Protein kinase" evidence="11">
    <location>
        <begin position="278"/>
        <end position="697"/>
    </location>
</feature>
<evidence type="ECO:0000256" key="1">
    <source>
        <dbReference type="ARBA" id="ARBA00012513"/>
    </source>
</evidence>
<feature type="region of interest" description="Disordered" evidence="10">
    <location>
        <begin position="526"/>
        <end position="658"/>
    </location>
</feature>
<dbReference type="GO" id="GO:0005829">
    <property type="term" value="C:cytosol"/>
    <property type="evidence" value="ECO:0007669"/>
    <property type="project" value="TreeGrafter"/>
</dbReference>
<reference evidence="12 13" key="1">
    <citation type="submission" date="2017-05" db="EMBL/GenBank/DDBJ databases">
        <title>The Genome Sequence of Candida krusei Ckrusei653.</title>
        <authorList>
            <person name="Cuomo C."/>
            <person name="Forche A."/>
            <person name="Young S."/>
            <person name="Abouelleil A."/>
            <person name="Cao P."/>
            <person name="Chapman S."/>
            <person name="Cusick C."/>
            <person name="Shea T."/>
            <person name="Nusbaum C."/>
            <person name="Birren B."/>
        </authorList>
    </citation>
    <scope>NUCLEOTIDE SEQUENCE [LARGE SCALE GENOMIC DNA]</scope>
    <source>
        <strain evidence="12 13">Ckrusei653</strain>
    </source>
</reference>
<feature type="region of interest" description="Disordered" evidence="10">
    <location>
        <begin position="16"/>
        <end position="97"/>
    </location>
</feature>
<keyword evidence="2" id="KW-0723">Serine/threonine-protein kinase</keyword>
<dbReference type="VEuPathDB" id="FungiDB:C5L36_0D00530"/>
<dbReference type="EC" id="2.7.11.1" evidence="1"/>
<dbReference type="AlphaFoldDB" id="A0A1Z8JP09"/>
<dbReference type="InterPro" id="IPR000719">
    <property type="entry name" value="Prot_kinase_dom"/>
</dbReference>
<evidence type="ECO:0000313" key="13">
    <source>
        <dbReference type="Proteomes" id="UP000195871"/>
    </source>
</evidence>
<dbReference type="GO" id="GO:0004674">
    <property type="term" value="F:protein serine/threonine kinase activity"/>
    <property type="evidence" value="ECO:0007669"/>
    <property type="project" value="UniProtKB-KW"/>
</dbReference>
<dbReference type="InterPro" id="IPR011009">
    <property type="entry name" value="Kinase-like_dom_sf"/>
</dbReference>
<evidence type="ECO:0000256" key="10">
    <source>
        <dbReference type="SAM" id="MobiDB-lite"/>
    </source>
</evidence>
<evidence type="ECO:0000256" key="8">
    <source>
        <dbReference type="ARBA" id="ARBA00048679"/>
    </source>
</evidence>
<organism evidence="12 13">
    <name type="scientific">Pichia kudriavzevii</name>
    <name type="common">Yeast</name>
    <name type="synonym">Issatchenkia orientalis</name>
    <dbReference type="NCBI Taxonomy" id="4909"/>
    <lineage>
        <taxon>Eukaryota</taxon>
        <taxon>Fungi</taxon>
        <taxon>Dikarya</taxon>
        <taxon>Ascomycota</taxon>
        <taxon>Saccharomycotina</taxon>
        <taxon>Pichiomycetes</taxon>
        <taxon>Pichiales</taxon>
        <taxon>Pichiaceae</taxon>
        <taxon>Pichia</taxon>
    </lineage>
</organism>
<feature type="region of interest" description="Disordered" evidence="10">
    <location>
        <begin position="198"/>
        <end position="253"/>
    </location>
</feature>
<dbReference type="Pfam" id="PF00069">
    <property type="entry name" value="Pkinase"/>
    <property type="match status" value="1"/>
</dbReference>
<feature type="compositionally biased region" description="Basic and acidic residues" evidence="10">
    <location>
        <begin position="536"/>
        <end position="571"/>
    </location>
</feature>